<comment type="caution">
    <text evidence="1">The sequence shown here is derived from an EMBL/GenBank/DDBJ whole genome shotgun (WGS) entry which is preliminary data.</text>
</comment>
<evidence type="ECO:0000313" key="1">
    <source>
        <dbReference type="EMBL" id="KAF9653727.1"/>
    </source>
</evidence>
<dbReference type="EMBL" id="MU117963">
    <property type="protein sequence ID" value="KAF9653727.1"/>
    <property type="molecule type" value="Genomic_DNA"/>
</dbReference>
<name>A0ACB6ZVU2_THEGA</name>
<proteinExistence type="predicted"/>
<reference evidence="1" key="1">
    <citation type="submission" date="2019-10" db="EMBL/GenBank/DDBJ databases">
        <authorList>
            <consortium name="DOE Joint Genome Institute"/>
            <person name="Kuo A."/>
            <person name="Miyauchi S."/>
            <person name="Kiss E."/>
            <person name="Drula E."/>
            <person name="Kohler A."/>
            <person name="Sanchez-Garcia M."/>
            <person name="Andreopoulos B."/>
            <person name="Barry K.W."/>
            <person name="Bonito G."/>
            <person name="Buee M."/>
            <person name="Carver A."/>
            <person name="Chen C."/>
            <person name="Cichocki N."/>
            <person name="Clum A."/>
            <person name="Culley D."/>
            <person name="Crous P.W."/>
            <person name="Fauchery L."/>
            <person name="Girlanda M."/>
            <person name="Hayes R."/>
            <person name="Keri Z."/>
            <person name="Labutti K."/>
            <person name="Lipzen A."/>
            <person name="Lombard V."/>
            <person name="Magnuson J."/>
            <person name="Maillard F."/>
            <person name="Morin E."/>
            <person name="Murat C."/>
            <person name="Nolan M."/>
            <person name="Ohm R."/>
            <person name="Pangilinan J."/>
            <person name="Pereira M."/>
            <person name="Perotto S."/>
            <person name="Peter M."/>
            <person name="Riley R."/>
            <person name="Sitrit Y."/>
            <person name="Stielow B."/>
            <person name="Szollosi G."/>
            <person name="Zifcakova L."/>
            <person name="Stursova M."/>
            <person name="Spatafora J.W."/>
            <person name="Tedersoo L."/>
            <person name="Vaario L.-M."/>
            <person name="Yamada A."/>
            <person name="Yan M."/>
            <person name="Wang P."/>
            <person name="Xu J."/>
            <person name="Bruns T."/>
            <person name="Baldrian P."/>
            <person name="Vilgalys R."/>
            <person name="Henrissat B."/>
            <person name="Grigoriev I.V."/>
            <person name="Hibbett D."/>
            <person name="Nagy L.G."/>
            <person name="Martin F.M."/>
        </authorList>
    </citation>
    <scope>NUCLEOTIDE SEQUENCE</scope>
    <source>
        <strain evidence="1">P2</strain>
    </source>
</reference>
<protein>
    <submittedName>
        <fullName evidence="1">Uncharacterized protein</fullName>
    </submittedName>
</protein>
<dbReference type="Proteomes" id="UP000886501">
    <property type="component" value="Unassembled WGS sequence"/>
</dbReference>
<reference evidence="1" key="2">
    <citation type="journal article" date="2020" name="Nat. Commun.">
        <title>Large-scale genome sequencing of mycorrhizal fungi provides insights into the early evolution of symbiotic traits.</title>
        <authorList>
            <person name="Miyauchi S."/>
            <person name="Kiss E."/>
            <person name="Kuo A."/>
            <person name="Drula E."/>
            <person name="Kohler A."/>
            <person name="Sanchez-Garcia M."/>
            <person name="Morin E."/>
            <person name="Andreopoulos B."/>
            <person name="Barry K.W."/>
            <person name="Bonito G."/>
            <person name="Buee M."/>
            <person name="Carver A."/>
            <person name="Chen C."/>
            <person name="Cichocki N."/>
            <person name="Clum A."/>
            <person name="Culley D."/>
            <person name="Crous P.W."/>
            <person name="Fauchery L."/>
            <person name="Girlanda M."/>
            <person name="Hayes R.D."/>
            <person name="Keri Z."/>
            <person name="LaButti K."/>
            <person name="Lipzen A."/>
            <person name="Lombard V."/>
            <person name="Magnuson J."/>
            <person name="Maillard F."/>
            <person name="Murat C."/>
            <person name="Nolan M."/>
            <person name="Ohm R.A."/>
            <person name="Pangilinan J."/>
            <person name="Pereira M.F."/>
            <person name="Perotto S."/>
            <person name="Peter M."/>
            <person name="Pfister S."/>
            <person name="Riley R."/>
            <person name="Sitrit Y."/>
            <person name="Stielow J.B."/>
            <person name="Szollosi G."/>
            <person name="Zifcakova L."/>
            <person name="Stursova M."/>
            <person name="Spatafora J.W."/>
            <person name="Tedersoo L."/>
            <person name="Vaario L.M."/>
            <person name="Yamada A."/>
            <person name="Yan M."/>
            <person name="Wang P."/>
            <person name="Xu J."/>
            <person name="Bruns T."/>
            <person name="Baldrian P."/>
            <person name="Vilgalys R."/>
            <person name="Dunand C."/>
            <person name="Henrissat B."/>
            <person name="Grigoriev I.V."/>
            <person name="Hibbett D."/>
            <person name="Nagy L.G."/>
            <person name="Martin F.M."/>
        </authorList>
    </citation>
    <scope>NUCLEOTIDE SEQUENCE</scope>
    <source>
        <strain evidence="1">P2</strain>
    </source>
</reference>
<evidence type="ECO:0000313" key="2">
    <source>
        <dbReference type="Proteomes" id="UP000886501"/>
    </source>
</evidence>
<gene>
    <name evidence="1" type="ORF">BDM02DRAFT_3177582</name>
</gene>
<sequence length="308" mass="35628">MPLLSASADTFILGTTICLIAFACRRSTPAPTKNARQPKYWLFITGIIAVHTLYMIYILSFKTPSNLFTRLHLPLSMPSQKIRAILLSRTGMREEDTLPEHIEELLVKLNTFDLRTYFVRFGQNTIQECEWCTNFTEYATYTLSAIVLSYIKEAALLGVVTIRGTDRETWRTTTIGFLMFTCIVDVYWMLTVRITVDQQELTMWYDTLWILRHLLFTTLPLVTHFLLPASFITSPLTIVPQTNLALQALHRRVQLLKFTSAITLRVPEFRQSAGNYWETQRMEGKWAREDEAINRLSEKTGEERPDSP</sequence>
<accession>A0ACB6ZVU2</accession>
<keyword evidence="2" id="KW-1185">Reference proteome</keyword>
<organism evidence="1 2">
    <name type="scientific">Thelephora ganbajun</name>
    <name type="common">Ganba fungus</name>
    <dbReference type="NCBI Taxonomy" id="370292"/>
    <lineage>
        <taxon>Eukaryota</taxon>
        <taxon>Fungi</taxon>
        <taxon>Dikarya</taxon>
        <taxon>Basidiomycota</taxon>
        <taxon>Agaricomycotina</taxon>
        <taxon>Agaricomycetes</taxon>
        <taxon>Thelephorales</taxon>
        <taxon>Thelephoraceae</taxon>
        <taxon>Thelephora</taxon>
    </lineage>
</organism>